<evidence type="ECO:0000313" key="3">
    <source>
        <dbReference type="Proteomes" id="UP000023152"/>
    </source>
</evidence>
<evidence type="ECO:0000256" key="1">
    <source>
        <dbReference type="SAM" id="MobiDB-lite"/>
    </source>
</evidence>
<accession>X6M596</accession>
<feature type="region of interest" description="Disordered" evidence="1">
    <location>
        <begin position="55"/>
        <end position="76"/>
    </location>
</feature>
<name>X6M596_RETFI</name>
<dbReference type="Proteomes" id="UP000023152">
    <property type="component" value="Unassembled WGS sequence"/>
</dbReference>
<evidence type="ECO:0000313" key="2">
    <source>
        <dbReference type="EMBL" id="ETO08205.1"/>
    </source>
</evidence>
<proteinExistence type="predicted"/>
<reference evidence="2 3" key="1">
    <citation type="journal article" date="2013" name="Curr. Biol.">
        <title>The Genome of the Foraminiferan Reticulomyxa filosa.</title>
        <authorList>
            <person name="Glockner G."/>
            <person name="Hulsmann N."/>
            <person name="Schleicher M."/>
            <person name="Noegel A.A."/>
            <person name="Eichinger L."/>
            <person name="Gallinger C."/>
            <person name="Pawlowski J."/>
            <person name="Sierra R."/>
            <person name="Euteneuer U."/>
            <person name="Pillet L."/>
            <person name="Moustafa A."/>
            <person name="Platzer M."/>
            <person name="Groth M."/>
            <person name="Szafranski K."/>
            <person name="Schliwa M."/>
        </authorList>
    </citation>
    <scope>NUCLEOTIDE SEQUENCE [LARGE SCALE GENOMIC DNA]</scope>
</reference>
<organism evidence="2 3">
    <name type="scientific">Reticulomyxa filosa</name>
    <dbReference type="NCBI Taxonomy" id="46433"/>
    <lineage>
        <taxon>Eukaryota</taxon>
        <taxon>Sar</taxon>
        <taxon>Rhizaria</taxon>
        <taxon>Retaria</taxon>
        <taxon>Foraminifera</taxon>
        <taxon>Monothalamids</taxon>
        <taxon>Reticulomyxidae</taxon>
        <taxon>Reticulomyxa</taxon>
    </lineage>
</organism>
<gene>
    <name evidence="2" type="ORF">RFI_29182</name>
</gene>
<protein>
    <submittedName>
        <fullName evidence="2">Uncharacterized protein</fullName>
    </submittedName>
</protein>
<comment type="caution">
    <text evidence="2">The sequence shown here is derived from an EMBL/GenBank/DDBJ whole genome shotgun (WGS) entry which is preliminary data.</text>
</comment>
<sequence>MYSQKIGESTMAFVRNWNANGHTYTYEISNKDHAGPTERSTTAYKKKGIGNSRTKLCGGMQKETGEPTANSFKNNKDPYEREMKVLMTMCDEFVNEQELRQTLAQFEGNIPLVIDRINKNKKWALVFIVLERERRNGIED</sequence>
<keyword evidence="3" id="KW-1185">Reference proteome</keyword>
<dbReference type="EMBL" id="ASPP01025261">
    <property type="protein sequence ID" value="ETO08205.1"/>
    <property type="molecule type" value="Genomic_DNA"/>
</dbReference>
<dbReference type="AlphaFoldDB" id="X6M596"/>